<dbReference type="Proteomes" id="UP000325302">
    <property type="component" value="Unassembled WGS sequence"/>
</dbReference>
<keyword evidence="12" id="KW-1185">Reference proteome</keyword>
<evidence type="ECO:0000256" key="2">
    <source>
        <dbReference type="ARBA" id="ARBA00022448"/>
    </source>
</evidence>
<evidence type="ECO:0000256" key="5">
    <source>
        <dbReference type="ARBA" id="ARBA00022989"/>
    </source>
</evidence>
<evidence type="ECO:0000256" key="3">
    <source>
        <dbReference type="ARBA" id="ARBA00022475"/>
    </source>
</evidence>
<keyword evidence="3" id="KW-1003">Cell membrane</keyword>
<feature type="transmembrane region" description="Helical" evidence="10">
    <location>
        <begin position="29"/>
        <end position="50"/>
    </location>
</feature>
<dbReference type="PANTHER" id="PTHR30561">
    <property type="entry name" value="SMR FAMILY PROTON-DEPENDENT DRUG EFFLUX TRANSPORTER SUGE"/>
    <property type="match status" value="1"/>
</dbReference>
<dbReference type="PANTHER" id="PTHR30561:SF0">
    <property type="entry name" value="GUANIDINIUM EXPORTER"/>
    <property type="match status" value="1"/>
</dbReference>
<accession>A0A5A9W2M0</accession>
<evidence type="ECO:0000256" key="8">
    <source>
        <dbReference type="ARBA" id="ARBA00039168"/>
    </source>
</evidence>
<dbReference type="Gene3D" id="1.10.3730.20">
    <property type="match status" value="1"/>
</dbReference>
<dbReference type="GO" id="GO:0022857">
    <property type="term" value="F:transmembrane transporter activity"/>
    <property type="evidence" value="ECO:0007669"/>
    <property type="project" value="InterPro"/>
</dbReference>
<dbReference type="SUPFAM" id="SSF103481">
    <property type="entry name" value="Multidrug resistance efflux transporter EmrE"/>
    <property type="match status" value="1"/>
</dbReference>
<dbReference type="AlphaFoldDB" id="A0A5A9W2M0"/>
<feature type="transmembrane region" description="Helical" evidence="10">
    <location>
        <begin position="57"/>
        <end position="78"/>
    </location>
</feature>
<dbReference type="GO" id="GO:0005886">
    <property type="term" value="C:plasma membrane"/>
    <property type="evidence" value="ECO:0007669"/>
    <property type="project" value="UniProtKB-SubCell"/>
</dbReference>
<evidence type="ECO:0000256" key="7">
    <source>
        <dbReference type="ARBA" id="ARBA00038151"/>
    </source>
</evidence>
<dbReference type="OrthoDB" id="9808638at2"/>
<dbReference type="Pfam" id="PF00893">
    <property type="entry name" value="Multi_Drug_Res"/>
    <property type="match status" value="1"/>
</dbReference>
<comment type="subcellular location">
    <subcellularLocation>
        <location evidence="1 9">Cell membrane</location>
        <topology evidence="1 9">Multi-pass membrane protein</topology>
    </subcellularLocation>
</comment>
<dbReference type="InterPro" id="IPR000390">
    <property type="entry name" value="Small_drug/metabolite_transptr"/>
</dbReference>
<dbReference type="EMBL" id="SMRS01000006">
    <property type="protein sequence ID" value="KAA0874439.1"/>
    <property type="molecule type" value="Genomic_DNA"/>
</dbReference>
<comment type="caution">
    <text evidence="11">The sequence shown here is derived from an EMBL/GenBank/DDBJ whole genome shotgun (WGS) entry which is preliminary data.</text>
</comment>
<evidence type="ECO:0000256" key="1">
    <source>
        <dbReference type="ARBA" id="ARBA00004651"/>
    </source>
</evidence>
<sequence>MGWVYLIIAGVLECLWALGLKYSDGFTRLWPSLITALLIVISLLLLSLAMRTIPVGTAYAVWSGIGATALATVGILFMQEPGGFLRIACIGMIIAGVVGLKLFGEGMA</sequence>
<dbReference type="InterPro" id="IPR045324">
    <property type="entry name" value="Small_multidrug_res"/>
</dbReference>
<keyword evidence="5 10" id="KW-1133">Transmembrane helix</keyword>
<evidence type="ECO:0000256" key="9">
    <source>
        <dbReference type="RuleBase" id="RU003942"/>
    </source>
</evidence>
<feature type="transmembrane region" description="Helical" evidence="10">
    <location>
        <begin position="84"/>
        <end position="103"/>
    </location>
</feature>
<comment type="similarity">
    <text evidence="7">Belongs to the drug/metabolite transporter (DMT) superfamily. Small multidrug resistance (SMR) (TC 2.A.7.1) family. Gdx/SugE subfamily.</text>
</comment>
<proteinExistence type="inferred from homology"/>
<keyword evidence="4 9" id="KW-0812">Transmembrane</keyword>
<reference evidence="11 12" key="1">
    <citation type="submission" date="2019-03" db="EMBL/GenBank/DDBJ databases">
        <title>Nitrincola sp. nov. isolated from an Indian soda lake.</title>
        <authorList>
            <person name="Joshi A."/>
            <person name="Thite S.V."/>
            <person name="Joseph N."/>
            <person name="Dhotre D."/>
            <person name="Moorthy M."/>
            <person name="Shouche Y.S."/>
        </authorList>
    </citation>
    <scope>NUCLEOTIDE SEQUENCE [LARGE SCALE GENOMIC DNA]</scope>
    <source>
        <strain evidence="11 12">MEB193</strain>
    </source>
</reference>
<dbReference type="InterPro" id="IPR037185">
    <property type="entry name" value="EmrE-like"/>
</dbReference>
<evidence type="ECO:0000256" key="10">
    <source>
        <dbReference type="SAM" id="Phobius"/>
    </source>
</evidence>
<name>A0A5A9W2M0_9GAMM</name>
<protein>
    <recommendedName>
        <fullName evidence="8">Guanidinium exporter</fullName>
    </recommendedName>
</protein>
<evidence type="ECO:0000313" key="12">
    <source>
        <dbReference type="Proteomes" id="UP000325302"/>
    </source>
</evidence>
<evidence type="ECO:0000313" key="11">
    <source>
        <dbReference type="EMBL" id="KAA0874439.1"/>
    </source>
</evidence>
<keyword evidence="2" id="KW-0813">Transport</keyword>
<gene>
    <name evidence="11" type="ORF">E1H14_09210</name>
</gene>
<dbReference type="RefSeq" id="WP_149391172.1">
    <property type="nucleotide sequence ID" value="NZ_SMRS01000006.1"/>
</dbReference>
<evidence type="ECO:0000256" key="4">
    <source>
        <dbReference type="ARBA" id="ARBA00022692"/>
    </source>
</evidence>
<organism evidence="11 12">
    <name type="scientific">Nitrincola tapanii</name>
    <dbReference type="NCBI Taxonomy" id="1708751"/>
    <lineage>
        <taxon>Bacteria</taxon>
        <taxon>Pseudomonadati</taxon>
        <taxon>Pseudomonadota</taxon>
        <taxon>Gammaproteobacteria</taxon>
        <taxon>Oceanospirillales</taxon>
        <taxon>Oceanospirillaceae</taxon>
        <taxon>Nitrincola</taxon>
    </lineage>
</organism>
<dbReference type="GO" id="GO:1990961">
    <property type="term" value="P:xenobiotic detoxification by transmembrane export across the plasma membrane"/>
    <property type="evidence" value="ECO:0007669"/>
    <property type="project" value="UniProtKB-ARBA"/>
</dbReference>
<dbReference type="FunFam" id="1.10.3730.20:FF:000001">
    <property type="entry name" value="Quaternary ammonium compound resistance transporter SugE"/>
    <property type="match status" value="1"/>
</dbReference>
<evidence type="ECO:0000256" key="6">
    <source>
        <dbReference type="ARBA" id="ARBA00023136"/>
    </source>
</evidence>
<keyword evidence="6 10" id="KW-0472">Membrane</keyword>